<dbReference type="Proteomes" id="UP000800036">
    <property type="component" value="Unassembled WGS sequence"/>
</dbReference>
<feature type="non-terminal residue" evidence="1">
    <location>
        <position position="1"/>
    </location>
</feature>
<protein>
    <submittedName>
        <fullName evidence="1">Uncharacterized protein</fullName>
    </submittedName>
</protein>
<accession>A0A6A5VQ56</accession>
<name>A0A6A5VQ56_9PLEO</name>
<evidence type="ECO:0000313" key="2">
    <source>
        <dbReference type="Proteomes" id="UP000800036"/>
    </source>
</evidence>
<dbReference type="EMBL" id="ML976659">
    <property type="protein sequence ID" value="KAF1979085.1"/>
    <property type="molecule type" value="Genomic_DNA"/>
</dbReference>
<dbReference type="AlphaFoldDB" id="A0A6A5VQ56"/>
<keyword evidence="2" id="KW-1185">Reference proteome</keyword>
<gene>
    <name evidence="1" type="ORF">BU23DRAFT_448531</name>
</gene>
<evidence type="ECO:0000313" key="1">
    <source>
        <dbReference type="EMBL" id="KAF1979085.1"/>
    </source>
</evidence>
<proteinExistence type="predicted"/>
<sequence length="54" mass="6431">PLNLSIFSAFKRYHSYKTYIISRLSLQHIPRLEWIKLLSCAREKAILKKNILSK</sequence>
<reference evidence="1" key="1">
    <citation type="journal article" date="2020" name="Stud. Mycol.">
        <title>101 Dothideomycetes genomes: a test case for predicting lifestyles and emergence of pathogens.</title>
        <authorList>
            <person name="Haridas S."/>
            <person name="Albert R."/>
            <person name="Binder M."/>
            <person name="Bloem J."/>
            <person name="Labutti K."/>
            <person name="Salamov A."/>
            <person name="Andreopoulos B."/>
            <person name="Baker S."/>
            <person name="Barry K."/>
            <person name="Bills G."/>
            <person name="Bluhm B."/>
            <person name="Cannon C."/>
            <person name="Castanera R."/>
            <person name="Culley D."/>
            <person name="Daum C."/>
            <person name="Ezra D."/>
            <person name="Gonzalez J."/>
            <person name="Henrissat B."/>
            <person name="Kuo A."/>
            <person name="Liang C."/>
            <person name="Lipzen A."/>
            <person name="Lutzoni F."/>
            <person name="Magnuson J."/>
            <person name="Mondo S."/>
            <person name="Nolan M."/>
            <person name="Ohm R."/>
            <person name="Pangilinan J."/>
            <person name="Park H.-J."/>
            <person name="Ramirez L."/>
            <person name="Alfaro M."/>
            <person name="Sun H."/>
            <person name="Tritt A."/>
            <person name="Yoshinaga Y."/>
            <person name="Zwiers L.-H."/>
            <person name="Turgeon B."/>
            <person name="Goodwin S."/>
            <person name="Spatafora J."/>
            <person name="Crous P."/>
            <person name="Grigoriev I."/>
        </authorList>
    </citation>
    <scope>NUCLEOTIDE SEQUENCE</scope>
    <source>
        <strain evidence="1">CBS 107.79</strain>
    </source>
</reference>
<organism evidence="1 2">
    <name type="scientific">Bimuria novae-zelandiae CBS 107.79</name>
    <dbReference type="NCBI Taxonomy" id="1447943"/>
    <lineage>
        <taxon>Eukaryota</taxon>
        <taxon>Fungi</taxon>
        <taxon>Dikarya</taxon>
        <taxon>Ascomycota</taxon>
        <taxon>Pezizomycotina</taxon>
        <taxon>Dothideomycetes</taxon>
        <taxon>Pleosporomycetidae</taxon>
        <taxon>Pleosporales</taxon>
        <taxon>Massarineae</taxon>
        <taxon>Didymosphaeriaceae</taxon>
        <taxon>Bimuria</taxon>
    </lineage>
</organism>